<feature type="domain" description="MacB-like periplasmic core" evidence="8">
    <location>
        <begin position="20"/>
        <end position="238"/>
    </location>
</feature>
<dbReference type="InterPro" id="IPR003838">
    <property type="entry name" value="ABC3_permease_C"/>
</dbReference>
<sequence>MLRNYLHIALRNLLKKKGFTFINISGLAIGMTCVILISLYVKNELSYDRSFNDSDRIFRVNINGKMGAEEFYAGYTPPTAGSALLRNFPEVESFARIYRPGEKVIRYKKGGDDRLFTEKGIFGVDSNFFEVLNYPLKQGDQATCLRELNSIVISEEIAKKYFGDADPLGKELLYDVDGYPFVVTGVLAKQTNPVSLQFDVVMPVNNFRDVHRFSWSWVWLNMATYVKLKKNVPADAAAIARLEAKFPAMMKVEAVSAFARIGQPYEEFLKKGGKWDLHLQPLKDIHLRSGAVQSGVTDQGDIKYVYIFSLVALFVVLLACVNFMNLSTAQSAKRAREVGVRKVLGSARKQLIGQFLAEAFLFSVIASAIALIAVKLTLPWFNQLAGKSLVFSSFFTNGTWLILVLLILFSGFVAGSYPAFVLTSFNPVTVLKGTGLPGGHRGSRNLRSGLVVFQFTVSTALIICTMVVYNQLHYAQHRDLGLTKENVIVIANSKRLGESEKAFRNEVAQLPQVLNASITTGVPTKDAFGDFYVPIAGDEDKQVAKDLTLNSYMADDDFISSMGLKLVAGRAFSKEFKDSASIILNETAVKQIGWKKPLGQLIRYPGGHMESYKVIGIVRDFNVESLHYAVTPFALFHTSSHTYDIRSSYVVVRVAPGDPSHVVKALQDKWRVFSPATPFDYSFLDTDFDMLYRADQRIGAVFGTFTGLSIFVACLGLFALVAFTAEQRTKEIGIRKVLGSSVSGIVRLLSKDFIVLVVIAIVIASPLAWWAMHYWLQDFTYRVTIGWWVFAGAAAVAVFIALLTVSFQAVKAAMANPVRSLRNE</sequence>
<dbReference type="Pfam" id="PF02687">
    <property type="entry name" value="FtsX"/>
    <property type="match status" value="2"/>
</dbReference>
<feature type="domain" description="MacB-like periplasmic core" evidence="8">
    <location>
        <begin position="457"/>
        <end position="665"/>
    </location>
</feature>
<keyword evidence="10" id="KW-1185">Reference proteome</keyword>
<keyword evidence="2" id="KW-1003">Cell membrane</keyword>
<dbReference type="GO" id="GO:0005886">
    <property type="term" value="C:plasma membrane"/>
    <property type="evidence" value="ECO:0007669"/>
    <property type="project" value="UniProtKB-SubCell"/>
</dbReference>
<feature type="transmembrane region" description="Helical" evidence="6">
    <location>
        <begin position="304"/>
        <end position="326"/>
    </location>
</feature>
<dbReference type="PANTHER" id="PTHR30572:SF18">
    <property type="entry name" value="ABC-TYPE MACROLIDE FAMILY EXPORT SYSTEM PERMEASE COMPONENT 2"/>
    <property type="match status" value="1"/>
</dbReference>
<evidence type="ECO:0000313" key="10">
    <source>
        <dbReference type="Proteomes" id="UP000451233"/>
    </source>
</evidence>
<feature type="transmembrane region" description="Helical" evidence="6">
    <location>
        <begin position="21"/>
        <end position="41"/>
    </location>
</feature>
<reference evidence="9 10" key="1">
    <citation type="submission" date="2019-11" db="EMBL/GenBank/DDBJ databases">
        <title>Pedobacter sp. HMF7056 Genome sequencing and assembly.</title>
        <authorList>
            <person name="Kang H."/>
            <person name="Kim H."/>
            <person name="Joh K."/>
        </authorList>
    </citation>
    <scope>NUCLEOTIDE SEQUENCE [LARGE SCALE GENOMIC DNA]</scope>
    <source>
        <strain evidence="9 10">HMF7056</strain>
    </source>
</reference>
<evidence type="ECO:0000259" key="8">
    <source>
        <dbReference type="Pfam" id="PF12704"/>
    </source>
</evidence>
<feature type="transmembrane region" description="Helical" evidence="6">
    <location>
        <begin position="787"/>
        <end position="810"/>
    </location>
</feature>
<evidence type="ECO:0000259" key="7">
    <source>
        <dbReference type="Pfam" id="PF02687"/>
    </source>
</evidence>
<feature type="transmembrane region" description="Helical" evidence="6">
    <location>
        <begin position="355"/>
        <end position="378"/>
    </location>
</feature>
<evidence type="ECO:0000256" key="2">
    <source>
        <dbReference type="ARBA" id="ARBA00022475"/>
    </source>
</evidence>
<dbReference type="InterPro" id="IPR050250">
    <property type="entry name" value="Macrolide_Exporter_MacB"/>
</dbReference>
<gene>
    <name evidence="9" type="ORF">GS398_06045</name>
</gene>
<evidence type="ECO:0000313" key="9">
    <source>
        <dbReference type="EMBL" id="MXV14852.1"/>
    </source>
</evidence>
<name>A0A7K1XV43_9SPHI</name>
<dbReference type="InterPro" id="IPR025857">
    <property type="entry name" value="MacB_PCD"/>
</dbReference>
<evidence type="ECO:0000256" key="4">
    <source>
        <dbReference type="ARBA" id="ARBA00022989"/>
    </source>
</evidence>
<dbReference type="PANTHER" id="PTHR30572">
    <property type="entry name" value="MEMBRANE COMPONENT OF TRANSPORTER-RELATED"/>
    <property type="match status" value="1"/>
</dbReference>
<evidence type="ECO:0000256" key="6">
    <source>
        <dbReference type="SAM" id="Phobius"/>
    </source>
</evidence>
<protein>
    <submittedName>
        <fullName evidence="9">FtsX-like permease family protein</fullName>
    </submittedName>
</protein>
<dbReference type="EMBL" id="WVHS01000001">
    <property type="protein sequence ID" value="MXV14852.1"/>
    <property type="molecule type" value="Genomic_DNA"/>
</dbReference>
<evidence type="ECO:0000256" key="3">
    <source>
        <dbReference type="ARBA" id="ARBA00022692"/>
    </source>
</evidence>
<feature type="transmembrane region" description="Helical" evidence="6">
    <location>
        <begin position="450"/>
        <end position="469"/>
    </location>
</feature>
<comment type="subcellular location">
    <subcellularLocation>
        <location evidence="1">Cell membrane</location>
        <topology evidence="1">Multi-pass membrane protein</topology>
    </subcellularLocation>
</comment>
<evidence type="ECO:0000256" key="5">
    <source>
        <dbReference type="ARBA" id="ARBA00023136"/>
    </source>
</evidence>
<keyword evidence="5 6" id="KW-0472">Membrane</keyword>
<feature type="transmembrane region" description="Helical" evidence="6">
    <location>
        <begin position="398"/>
        <end position="422"/>
    </location>
</feature>
<proteinExistence type="predicted"/>
<dbReference type="RefSeq" id="WP_160905797.1">
    <property type="nucleotide sequence ID" value="NZ_WVHS01000001.1"/>
</dbReference>
<dbReference type="GO" id="GO:0022857">
    <property type="term" value="F:transmembrane transporter activity"/>
    <property type="evidence" value="ECO:0007669"/>
    <property type="project" value="TreeGrafter"/>
</dbReference>
<keyword evidence="3 6" id="KW-0812">Transmembrane</keyword>
<feature type="transmembrane region" description="Helical" evidence="6">
    <location>
        <begin position="753"/>
        <end position="775"/>
    </location>
</feature>
<feature type="transmembrane region" description="Helical" evidence="6">
    <location>
        <begin position="700"/>
        <end position="725"/>
    </location>
</feature>
<dbReference type="Proteomes" id="UP000451233">
    <property type="component" value="Unassembled WGS sequence"/>
</dbReference>
<comment type="caution">
    <text evidence="9">The sequence shown here is derived from an EMBL/GenBank/DDBJ whole genome shotgun (WGS) entry which is preliminary data.</text>
</comment>
<organism evidence="9 10">
    <name type="scientific">Hufsiella ginkgonis</name>
    <dbReference type="NCBI Taxonomy" id="2695274"/>
    <lineage>
        <taxon>Bacteria</taxon>
        <taxon>Pseudomonadati</taxon>
        <taxon>Bacteroidota</taxon>
        <taxon>Sphingobacteriia</taxon>
        <taxon>Sphingobacteriales</taxon>
        <taxon>Sphingobacteriaceae</taxon>
        <taxon>Hufsiella</taxon>
    </lineage>
</organism>
<feature type="domain" description="ABC3 transporter permease C-terminal" evidence="7">
    <location>
        <begin position="310"/>
        <end position="427"/>
    </location>
</feature>
<accession>A0A7K1XV43</accession>
<evidence type="ECO:0000256" key="1">
    <source>
        <dbReference type="ARBA" id="ARBA00004651"/>
    </source>
</evidence>
<keyword evidence="4 6" id="KW-1133">Transmembrane helix</keyword>
<feature type="domain" description="ABC3 transporter permease C-terminal" evidence="7">
    <location>
        <begin position="704"/>
        <end position="816"/>
    </location>
</feature>
<dbReference type="AlphaFoldDB" id="A0A7K1XV43"/>
<dbReference type="Pfam" id="PF12704">
    <property type="entry name" value="MacB_PCD"/>
    <property type="match status" value="2"/>
</dbReference>